<dbReference type="KEGG" id="rbg:BG454_11520"/>
<sequence>MIRVIAIGALLLAACQTQQAADDPMSGTCIADDIQSYIGAPLTDLDEESLPQPNRIIGPGMAVTMDWNPTRLNVEHDEDRIITRIYCG</sequence>
<evidence type="ECO:0000313" key="2">
    <source>
        <dbReference type="EMBL" id="ATX66365.1"/>
    </source>
</evidence>
<name>A0A2K8KF43_9RHOB</name>
<accession>A0A2K8KF43</accession>
<dbReference type="Pfam" id="PF11720">
    <property type="entry name" value="Inhibitor_I78"/>
    <property type="match status" value="1"/>
</dbReference>
<dbReference type="InterPro" id="IPR021719">
    <property type="entry name" value="Prot_inh_I78"/>
</dbReference>
<protein>
    <recommendedName>
        <fullName evidence="4">Peptidase inhibitor I78</fullName>
    </recommendedName>
</protein>
<evidence type="ECO:0000256" key="1">
    <source>
        <dbReference type="SAM" id="SignalP"/>
    </source>
</evidence>
<proteinExistence type="predicted"/>
<dbReference type="PANTHER" id="PTHR39600">
    <property type="entry name" value="PEPTIDASE INHIBITOR I78 FAMILY PROTEIN"/>
    <property type="match status" value="1"/>
</dbReference>
<dbReference type="OrthoDB" id="8724542at2"/>
<reference evidence="2 3" key="1">
    <citation type="submission" date="2017-11" db="EMBL/GenBank/DDBJ databases">
        <title>Revised Sequence and Annotation of the Rhodobaca barguzinensis strain alga05 Genome.</title>
        <authorList>
            <person name="Kopejtka K."/>
            <person name="Tomasch J.M."/>
            <person name="Bunk B."/>
            <person name="Koblizek M."/>
        </authorList>
    </citation>
    <scope>NUCLEOTIDE SEQUENCE [LARGE SCALE GENOMIC DNA]</scope>
    <source>
        <strain evidence="3">alga05</strain>
    </source>
</reference>
<dbReference type="Gene3D" id="3.30.10.10">
    <property type="entry name" value="Trypsin Inhibitor V, subunit A"/>
    <property type="match status" value="1"/>
</dbReference>
<evidence type="ECO:0000313" key="3">
    <source>
        <dbReference type="Proteomes" id="UP000228948"/>
    </source>
</evidence>
<dbReference type="PROSITE" id="PS51257">
    <property type="entry name" value="PROKAR_LIPOPROTEIN"/>
    <property type="match status" value="1"/>
</dbReference>
<dbReference type="PANTHER" id="PTHR39600:SF1">
    <property type="entry name" value="PEPTIDASE INHIBITOR I78 FAMILY PROTEIN"/>
    <property type="match status" value="1"/>
</dbReference>
<evidence type="ECO:0008006" key="4">
    <source>
        <dbReference type="Google" id="ProtNLM"/>
    </source>
</evidence>
<dbReference type="Proteomes" id="UP000228948">
    <property type="component" value="Chromosome"/>
</dbReference>
<dbReference type="STRING" id="441209.GCA_001870665_02084"/>
<dbReference type="RefSeq" id="WP_084634908.1">
    <property type="nucleotide sequence ID" value="NZ_CP024899.1"/>
</dbReference>
<keyword evidence="3" id="KW-1185">Reference proteome</keyword>
<feature type="chain" id="PRO_5014881649" description="Peptidase inhibitor I78" evidence="1">
    <location>
        <begin position="21"/>
        <end position="88"/>
    </location>
</feature>
<keyword evidence="1" id="KW-0732">Signal</keyword>
<dbReference type="AlphaFoldDB" id="A0A2K8KF43"/>
<organism evidence="2 3">
    <name type="scientific">Roseinatronobacter bogoriensis subsp. barguzinensis</name>
    <dbReference type="NCBI Taxonomy" id="441209"/>
    <lineage>
        <taxon>Bacteria</taxon>
        <taxon>Pseudomonadati</taxon>
        <taxon>Pseudomonadota</taxon>
        <taxon>Alphaproteobacteria</taxon>
        <taxon>Rhodobacterales</taxon>
        <taxon>Paracoccaceae</taxon>
        <taxon>Roseinatronobacter</taxon>
    </lineage>
</organism>
<feature type="signal peptide" evidence="1">
    <location>
        <begin position="1"/>
        <end position="20"/>
    </location>
</feature>
<gene>
    <name evidence="2" type="ORF">BG454_11520</name>
</gene>
<dbReference type="EMBL" id="CP024899">
    <property type="protein sequence ID" value="ATX66365.1"/>
    <property type="molecule type" value="Genomic_DNA"/>
</dbReference>